<protein>
    <submittedName>
        <fullName evidence="1">Uncharacterized protein</fullName>
    </submittedName>
</protein>
<comment type="caution">
    <text evidence="1">The sequence shown here is derived from an EMBL/GenBank/DDBJ whole genome shotgun (WGS) entry which is preliminary data.</text>
</comment>
<proteinExistence type="predicted"/>
<dbReference type="AlphaFoldDB" id="A0A9D1PYV6"/>
<evidence type="ECO:0000313" key="1">
    <source>
        <dbReference type="EMBL" id="HIW01063.1"/>
    </source>
</evidence>
<dbReference type="Proteomes" id="UP000886752">
    <property type="component" value="Unassembled WGS sequence"/>
</dbReference>
<sequence length="82" mass="8995">MLHFIEDELVPAMKQHNYVPSVSPLDLTFGYAGCHSSLTKTLNEVAREKNVDLFKLVVAVSAQDRKAPGRDLILNTATQLAG</sequence>
<accession>A0A9D1PYV6</accession>
<reference evidence="1" key="2">
    <citation type="submission" date="2021-04" db="EMBL/GenBank/DDBJ databases">
        <authorList>
            <person name="Gilroy R."/>
        </authorList>
    </citation>
    <scope>NUCLEOTIDE SEQUENCE</scope>
    <source>
        <strain evidence="1">ChiHecec2B26-446</strain>
    </source>
</reference>
<organism evidence="1 2">
    <name type="scientific">Candidatus Desulfovibrio intestinipullorum</name>
    <dbReference type="NCBI Taxonomy" id="2838536"/>
    <lineage>
        <taxon>Bacteria</taxon>
        <taxon>Pseudomonadati</taxon>
        <taxon>Thermodesulfobacteriota</taxon>
        <taxon>Desulfovibrionia</taxon>
        <taxon>Desulfovibrionales</taxon>
        <taxon>Desulfovibrionaceae</taxon>
        <taxon>Desulfovibrio</taxon>
    </lineage>
</organism>
<reference evidence="1" key="1">
    <citation type="journal article" date="2021" name="PeerJ">
        <title>Extensive microbial diversity within the chicken gut microbiome revealed by metagenomics and culture.</title>
        <authorList>
            <person name="Gilroy R."/>
            <person name="Ravi A."/>
            <person name="Getino M."/>
            <person name="Pursley I."/>
            <person name="Horton D.L."/>
            <person name="Alikhan N.F."/>
            <person name="Baker D."/>
            <person name="Gharbi K."/>
            <person name="Hall N."/>
            <person name="Watson M."/>
            <person name="Adriaenssens E.M."/>
            <person name="Foster-Nyarko E."/>
            <person name="Jarju S."/>
            <person name="Secka A."/>
            <person name="Antonio M."/>
            <person name="Oren A."/>
            <person name="Chaudhuri R.R."/>
            <person name="La Ragione R."/>
            <person name="Hildebrand F."/>
            <person name="Pallen M.J."/>
        </authorList>
    </citation>
    <scope>NUCLEOTIDE SEQUENCE</scope>
    <source>
        <strain evidence="1">ChiHecec2B26-446</strain>
    </source>
</reference>
<evidence type="ECO:0000313" key="2">
    <source>
        <dbReference type="Proteomes" id="UP000886752"/>
    </source>
</evidence>
<gene>
    <name evidence="1" type="ORF">H9894_07745</name>
</gene>
<name>A0A9D1PYV6_9BACT</name>
<dbReference type="EMBL" id="DXHV01000072">
    <property type="protein sequence ID" value="HIW01063.1"/>
    <property type="molecule type" value="Genomic_DNA"/>
</dbReference>